<dbReference type="OrthoDB" id="2157630at2"/>
<dbReference type="RefSeq" id="WP_055335484.1">
    <property type="nucleotide sequence ID" value="NZ_CDNN01000002.1"/>
</dbReference>
<dbReference type="AlphaFoldDB" id="A0A0C7QUD5"/>
<reference evidence="2" key="1">
    <citation type="submission" date="2015-01" db="EMBL/GenBank/DDBJ databases">
        <authorList>
            <person name="Aslett M.A."/>
            <person name="De Silva N."/>
        </authorList>
    </citation>
    <scope>NUCLEOTIDE SEQUENCE [LARGE SCALE GENOMIC DNA]</scope>
    <source>
        <strain evidence="2">R28058</strain>
    </source>
</reference>
<dbReference type="EMBL" id="CEKZ01000001">
    <property type="protein sequence ID" value="CEQ01995.1"/>
    <property type="molecule type" value="Genomic_DNA"/>
</dbReference>
<gene>
    <name evidence="1" type="ORF">R28058_33661</name>
</gene>
<name>A0A0C7QUD5_PARSO</name>
<organism evidence="1 2">
    <name type="scientific">Paraclostridium sordellii</name>
    <name type="common">Clostridium sordellii</name>
    <dbReference type="NCBI Taxonomy" id="1505"/>
    <lineage>
        <taxon>Bacteria</taxon>
        <taxon>Bacillati</taxon>
        <taxon>Bacillota</taxon>
        <taxon>Clostridia</taxon>
        <taxon>Peptostreptococcales</taxon>
        <taxon>Peptostreptococcaceae</taxon>
        <taxon>Paraclostridium</taxon>
    </lineage>
</organism>
<accession>A0A0C7QUD5</accession>
<dbReference type="Proteomes" id="UP000049127">
    <property type="component" value="Unassembled WGS sequence"/>
</dbReference>
<sequence length="76" mass="8457">MLNANKTITISGTSTIDGQIVVYMSASLSTDGTTQENINKVVQNQDLYNKNKEAIRKDMRNFEDAVYAEQDKLAAK</sequence>
<proteinExistence type="predicted"/>
<evidence type="ECO:0000313" key="1">
    <source>
        <dbReference type="EMBL" id="CEQ01995.1"/>
    </source>
</evidence>
<protein>
    <submittedName>
        <fullName evidence="1">Uncharacterized protein</fullName>
    </submittedName>
</protein>
<evidence type="ECO:0000313" key="2">
    <source>
        <dbReference type="Proteomes" id="UP000049127"/>
    </source>
</evidence>